<keyword evidence="9 12" id="KW-0788">Thiol protease</keyword>
<dbReference type="Gene3D" id="3.40.532.10">
    <property type="entry name" value="Peptidase C12, ubiquitin carboxyl-terminal hydrolase"/>
    <property type="match status" value="1"/>
</dbReference>
<dbReference type="GO" id="GO:0003743">
    <property type="term" value="F:translation initiation factor activity"/>
    <property type="evidence" value="ECO:0007669"/>
    <property type="project" value="UniProtKB-KW"/>
</dbReference>
<dbReference type="EC" id="3.4.19.12" evidence="3 12"/>
<keyword evidence="8 12" id="KW-0378">Hydrolase</keyword>
<feature type="domain" description="UCH catalytic" evidence="14">
    <location>
        <begin position="195"/>
        <end position="432"/>
    </location>
</feature>
<evidence type="ECO:0000256" key="5">
    <source>
        <dbReference type="ARBA" id="ARBA00022540"/>
    </source>
</evidence>
<evidence type="ECO:0000256" key="11">
    <source>
        <dbReference type="ARBA" id="ARBA00022917"/>
    </source>
</evidence>
<protein>
    <recommendedName>
        <fullName evidence="3 12">ubiquitinyl hydrolase 1</fullName>
        <ecNumber evidence="3 12">3.4.19.12</ecNumber>
    </recommendedName>
</protein>
<keyword evidence="5" id="KW-0396">Initiation factor</keyword>
<feature type="site" description="Important for enzyme activity" evidence="12">
    <location>
        <position position="387"/>
    </location>
</feature>
<dbReference type="Proteomes" id="UP000823749">
    <property type="component" value="Chromosome 2"/>
</dbReference>
<keyword evidence="4" id="KW-0963">Cytoplasm</keyword>
<dbReference type="GO" id="GO:0006511">
    <property type="term" value="P:ubiquitin-dependent protein catabolic process"/>
    <property type="evidence" value="ECO:0007669"/>
    <property type="project" value="UniProtKB-UniRule"/>
</dbReference>
<dbReference type="PANTHER" id="PTHR10589">
    <property type="entry name" value="UBIQUITIN CARBOXYL-TERMINAL HYDROLASE"/>
    <property type="match status" value="1"/>
</dbReference>
<evidence type="ECO:0000256" key="13">
    <source>
        <dbReference type="SAM" id="MobiDB-lite"/>
    </source>
</evidence>
<keyword evidence="7 12" id="KW-0833">Ubl conjugation pathway</keyword>
<sequence>MDERPSAKRWLPLEANPDVMNQLPQRRDEEVKAIKREAEKERARRDLHYHQNHGSGGAHHHQRCEAASLKSSVDIQPKWNMRDQIPFSTFSKLSFPVPDPEDLLLCGALEFYDRSYEFIKELLPLERFKNCNFFKVTTTDDPVIRRLATRIKPPYSPLTRFSQVLIRDGNKVEFEEGNLFANEGEEVASVAYRYRRWKLDSDMYLVARCEFLWGLGLRENEAECYDVYGLDEDLLEMVPKPVLAVVFLYPLTAKTEEERILQNSEMKVKIRLYHLHPFVPTCLQEPTCGVYFMKQTVGNACGTIGLLHAVGNVASEINLVEESFLDRFFKSTANMDPLERAAFLEKDSEMEEAHYLAATGGETEVSENVDTHFICYTCVDGQLYELDGRKSGPISLGPSSHGSLLQDAAKVIQGVIRNNPDSVNFNVIAISKKSGEP</sequence>
<feature type="active site" description="Proton donor" evidence="12">
    <location>
        <position position="372"/>
    </location>
</feature>
<dbReference type="GO" id="GO:0005852">
    <property type="term" value="C:eukaryotic translation initiation factor 3 complex"/>
    <property type="evidence" value="ECO:0007669"/>
    <property type="project" value="InterPro"/>
</dbReference>
<keyword evidence="6 12" id="KW-0645">Protease</keyword>
<accession>A0AAV6LCS1</accession>
<evidence type="ECO:0000256" key="1">
    <source>
        <dbReference type="ARBA" id="ARBA00000707"/>
    </source>
</evidence>
<dbReference type="CDD" id="cd09616">
    <property type="entry name" value="Peptidase_C12_UCH_L1_L3"/>
    <property type="match status" value="1"/>
</dbReference>
<evidence type="ECO:0000259" key="14">
    <source>
        <dbReference type="PROSITE" id="PS52048"/>
    </source>
</evidence>
<evidence type="ECO:0000256" key="12">
    <source>
        <dbReference type="PROSITE-ProRule" id="PRU01393"/>
    </source>
</evidence>
<comment type="caution">
    <text evidence="15">The sequence shown here is derived from an EMBL/GenBank/DDBJ whole genome shotgun (WGS) entry which is preliminary data.</text>
</comment>
<dbReference type="GO" id="GO:0016579">
    <property type="term" value="P:protein deubiquitination"/>
    <property type="evidence" value="ECO:0007669"/>
    <property type="project" value="TreeGrafter"/>
</dbReference>
<evidence type="ECO:0000313" key="16">
    <source>
        <dbReference type="Proteomes" id="UP000823749"/>
    </source>
</evidence>
<dbReference type="InterPro" id="IPR036959">
    <property type="entry name" value="Peptidase_C12_UCH_sf"/>
</dbReference>
<dbReference type="Pfam" id="PF05091">
    <property type="entry name" value="eIF-3_zeta"/>
    <property type="match status" value="1"/>
</dbReference>
<evidence type="ECO:0000256" key="9">
    <source>
        <dbReference type="ARBA" id="ARBA00022807"/>
    </source>
</evidence>
<dbReference type="SUPFAM" id="SSF54001">
    <property type="entry name" value="Cysteine proteinases"/>
    <property type="match status" value="1"/>
</dbReference>
<keyword evidence="11" id="KW-0648">Protein biosynthesis</keyword>
<keyword evidence="10" id="KW-0694">RNA-binding</keyword>
<dbReference type="EMBL" id="JACTNZ010000002">
    <property type="protein sequence ID" value="KAG5562444.1"/>
    <property type="molecule type" value="Genomic_DNA"/>
</dbReference>
<dbReference type="InterPro" id="IPR001578">
    <property type="entry name" value="Peptidase_C12_UCH"/>
</dbReference>
<dbReference type="Pfam" id="PF01088">
    <property type="entry name" value="Peptidase_C12"/>
    <property type="match status" value="1"/>
</dbReference>
<dbReference type="InterPro" id="IPR038765">
    <property type="entry name" value="Papain-like_cys_pep_sf"/>
</dbReference>
<evidence type="ECO:0000256" key="7">
    <source>
        <dbReference type="ARBA" id="ARBA00022786"/>
    </source>
</evidence>
<organism evidence="15 16">
    <name type="scientific">Rhododendron griersonianum</name>
    <dbReference type="NCBI Taxonomy" id="479676"/>
    <lineage>
        <taxon>Eukaryota</taxon>
        <taxon>Viridiplantae</taxon>
        <taxon>Streptophyta</taxon>
        <taxon>Embryophyta</taxon>
        <taxon>Tracheophyta</taxon>
        <taxon>Spermatophyta</taxon>
        <taxon>Magnoliopsida</taxon>
        <taxon>eudicotyledons</taxon>
        <taxon>Gunneridae</taxon>
        <taxon>Pentapetalae</taxon>
        <taxon>asterids</taxon>
        <taxon>Ericales</taxon>
        <taxon>Ericaceae</taxon>
        <taxon>Ericoideae</taxon>
        <taxon>Rhodoreae</taxon>
        <taxon>Rhododendron</taxon>
    </lineage>
</organism>
<feature type="active site" description="Nucleophile" evidence="12">
    <location>
        <position position="301"/>
    </location>
</feature>
<dbReference type="GO" id="GO:0004843">
    <property type="term" value="F:cysteine-type deubiquitinase activity"/>
    <property type="evidence" value="ECO:0007669"/>
    <property type="project" value="UniProtKB-UniRule"/>
</dbReference>
<evidence type="ECO:0000256" key="6">
    <source>
        <dbReference type="ARBA" id="ARBA00022670"/>
    </source>
</evidence>
<dbReference type="GO" id="GO:0003723">
    <property type="term" value="F:RNA binding"/>
    <property type="evidence" value="ECO:0007669"/>
    <property type="project" value="UniProtKB-KW"/>
</dbReference>
<dbReference type="AlphaFoldDB" id="A0AAV6LCS1"/>
<feature type="region of interest" description="Disordered" evidence="13">
    <location>
        <begin position="1"/>
        <end position="29"/>
    </location>
</feature>
<evidence type="ECO:0000256" key="10">
    <source>
        <dbReference type="ARBA" id="ARBA00022884"/>
    </source>
</evidence>
<gene>
    <name evidence="15" type="ORF">RHGRI_005246</name>
</gene>
<evidence type="ECO:0000256" key="3">
    <source>
        <dbReference type="ARBA" id="ARBA00012759"/>
    </source>
</evidence>
<name>A0AAV6LCS1_9ERIC</name>
<evidence type="ECO:0000256" key="4">
    <source>
        <dbReference type="ARBA" id="ARBA00022490"/>
    </source>
</evidence>
<evidence type="ECO:0000256" key="8">
    <source>
        <dbReference type="ARBA" id="ARBA00022801"/>
    </source>
</evidence>
<keyword evidence="16" id="KW-1185">Reference proteome</keyword>
<dbReference type="InterPro" id="IPR007783">
    <property type="entry name" value="eIF3d"/>
</dbReference>
<feature type="site" description="Transition state stabilizer" evidence="12">
    <location>
        <position position="295"/>
    </location>
</feature>
<dbReference type="PROSITE" id="PS52048">
    <property type="entry name" value="UCH_DOMAIN"/>
    <property type="match status" value="1"/>
</dbReference>
<proteinExistence type="inferred from homology"/>
<dbReference type="PANTHER" id="PTHR10589:SF17">
    <property type="entry name" value="UBIQUITIN CARBOXYL-TERMINAL HYDROLASE"/>
    <property type="match status" value="1"/>
</dbReference>
<dbReference type="FunFam" id="3.40.532.10:FF:000006">
    <property type="entry name" value="Ubiquitin carboxyl-terminal hydrolase"/>
    <property type="match status" value="1"/>
</dbReference>
<comment type="catalytic activity">
    <reaction evidence="1 12">
        <text>Thiol-dependent hydrolysis of ester, thioester, amide, peptide and isopeptide bonds formed by the C-terminal Gly of ubiquitin (a 76-residue protein attached to proteins as an intracellular targeting signal).</text>
        <dbReference type="EC" id="3.4.19.12"/>
    </reaction>
</comment>
<comment type="similarity">
    <text evidence="2 12">Belongs to the peptidase C12 family.</text>
</comment>
<evidence type="ECO:0000313" key="15">
    <source>
        <dbReference type="EMBL" id="KAG5562444.1"/>
    </source>
</evidence>
<reference evidence="15" key="1">
    <citation type="submission" date="2020-08" db="EMBL/GenBank/DDBJ databases">
        <title>Plant Genome Project.</title>
        <authorList>
            <person name="Zhang R.-G."/>
        </authorList>
    </citation>
    <scope>NUCLEOTIDE SEQUENCE</scope>
    <source>
        <strain evidence="15">WSP0</strain>
        <tissue evidence="15">Leaf</tissue>
    </source>
</reference>
<evidence type="ECO:0000256" key="2">
    <source>
        <dbReference type="ARBA" id="ARBA00009326"/>
    </source>
</evidence>